<keyword evidence="3 7" id="KW-0812">Transmembrane</keyword>
<name>A0ABR3Q228_9TREE</name>
<evidence type="ECO:0000256" key="7">
    <source>
        <dbReference type="SAM" id="Phobius"/>
    </source>
</evidence>
<sequence length="291" mass="31676">MRATPAFSRLASAARPSCARPVVPRLARAYATPAPPKPPAPSSSAAAPSASASASAARGAAIKAARDKMYAENMRRNRTILLYSVGALAIATGVTYAAVPAYRAFCAATGFAGTPMTDPERFSADRLYATDESKGRPITVRFEATSNDALPWSFEPQQRSVRVVPGQTALAFYRAKNNSDQDLIGIATYNMTPDKIAQYFAKVECFCFEEQKIRAGEEVDLPVFFFIDRDIVDDPTLDNVDDVVLSYTFFRARRNDRGHLEPDAPEEVVHKTLGWDKYEHAPKAGAEGKAA</sequence>
<dbReference type="InterPro" id="IPR007533">
    <property type="entry name" value="Cyt_c_oxidase_assmbl_CtaG"/>
</dbReference>
<evidence type="ECO:0000256" key="3">
    <source>
        <dbReference type="ARBA" id="ARBA00022692"/>
    </source>
</evidence>
<organism evidence="8 9">
    <name type="scientific">Vanrija albida</name>
    <dbReference type="NCBI Taxonomy" id="181172"/>
    <lineage>
        <taxon>Eukaryota</taxon>
        <taxon>Fungi</taxon>
        <taxon>Dikarya</taxon>
        <taxon>Basidiomycota</taxon>
        <taxon>Agaricomycotina</taxon>
        <taxon>Tremellomycetes</taxon>
        <taxon>Trichosporonales</taxon>
        <taxon>Trichosporonaceae</taxon>
        <taxon>Vanrija</taxon>
    </lineage>
</organism>
<dbReference type="Proteomes" id="UP001565368">
    <property type="component" value="Unassembled WGS sequence"/>
</dbReference>
<feature type="transmembrane region" description="Helical" evidence="7">
    <location>
        <begin position="80"/>
        <end position="99"/>
    </location>
</feature>
<reference evidence="8 9" key="1">
    <citation type="submission" date="2023-08" db="EMBL/GenBank/DDBJ databases">
        <title>Annotated Genome Sequence of Vanrija albida AlHP1.</title>
        <authorList>
            <person name="Herzog R."/>
        </authorList>
    </citation>
    <scope>NUCLEOTIDE SEQUENCE [LARGE SCALE GENOMIC DNA]</scope>
    <source>
        <strain evidence="8 9">AlHP1</strain>
    </source>
</reference>
<dbReference type="Pfam" id="PF04442">
    <property type="entry name" value="CtaG_Cox11"/>
    <property type="match status" value="1"/>
</dbReference>
<keyword evidence="9" id="KW-1185">Reference proteome</keyword>
<dbReference type="EMBL" id="JBBXJM010000004">
    <property type="protein sequence ID" value="KAL1408703.1"/>
    <property type="molecule type" value="Genomic_DNA"/>
</dbReference>
<feature type="region of interest" description="Disordered" evidence="6">
    <location>
        <begin position="29"/>
        <end position="49"/>
    </location>
</feature>
<gene>
    <name evidence="8" type="primary">COX11</name>
    <name evidence="8" type="ORF">Q8F55_005516</name>
</gene>
<dbReference type="PANTHER" id="PTHR21320:SF3">
    <property type="entry name" value="CYTOCHROME C OXIDASE ASSEMBLY PROTEIN COX11, MITOCHONDRIAL-RELATED"/>
    <property type="match status" value="1"/>
</dbReference>
<evidence type="ECO:0000256" key="1">
    <source>
        <dbReference type="ARBA" id="ARBA00004007"/>
    </source>
</evidence>
<dbReference type="Gene3D" id="2.60.370.10">
    <property type="entry name" value="Ctag/Cox11"/>
    <property type="match status" value="1"/>
</dbReference>
<evidence type="ECO:0000256" key="6">
    <source>
        <dbReference type="SAM" id="MobiDB-lite"/>
    </source>
</evidence>
<protein>
    <submittedName>
        <fullName evidence="8">Cytochrome c oxidase assembly protein cox11, mitochondrial</fullName>
    </submittedName>
</protein>
<dbReference type="HAMAP" id="MF_00155">
    <property type="entry name" value="CtaG"/>
    <property type="match status" value="1"/>
</dbReference>
<evidence type="ECO:0000256" key="2">
    <source>
        <dbReference type="ARBA" id="ARBA00004243"/>
    </source>
</evidence>
<evidence type="ECO:0000313" key="9">
    <source>
        <dbReference type="Proteomes" id="UP001565368"/>
    </source>
</evidence>
<comment type="function">
    <text evidence="1">Exerts its effect at some terminal stage of cytochrome c oxidase synthesis, probably by being involved in the insertion of the copper B into subunit I.</text>
</comment>
<evidence type="ECO:0000256" key="4">
    <source>
        <dbReference type="ARBA" id="ARBA00022989"/>
    </source>
</evidence>
<dbReference type="GeneID" id="95986559"/>
<keyword evidence="4 7" id="KW-1133">Transmembrane helix</keyword>
<accession>A0ABR3Q228</accession>
<dbReference type="NCBIfam" id="NF003465">
    <property type="entry name" value="PRK05089.1"/>
    <property type="match status" value="1"/>
</dbReference>
<dbReference type="SUPFAM" id="SSF110111">
    <property type="entry name" value="Ctag/Cox11"/>
    <property type="match status" value="1"/>
</dbReference>
<evidence type="ECO:0000313" key="8">
    <source>
        <dbReference type="EMBL" id="KAL1408703.1"/>
    </source>
</evidence>
<dbReference type="RefSeq" id="XP_069208647.1">
    <property type="nucleotide sequence ID" value="XM_069354005.1"/>
</dbReference>
<evidence type="ECO:0000256" key="5">
    <source>
        <dbReference type="ARBA" id="ARBA00023136"/>
    </source>
</evidence>
<comment type="caution">
    <text evidence="8">The sequence shown here is derived from an EMBL/GenBank/DDBJ whole genome shotgun (WGS) entry which is preliminary data.</text>
</comment>
<proteinExistence type="inferred from homology"/>
<dbReference type="PANTHER" id="PTHR21320">
    <property type="entry name" value="CYTOCHROME C OXIDASE ASSEMBLY PROTEIN COX11-RELATED"/>
    <property type="match status" value="1"/>
</dbReference>
<dbReference type="InterPro" id="IPR023471">
    <property type="entry name" value="CtaG/Cox11_dom_sf"/>
</dbReference>
<comment type="subcellular location">
    <subcellularLocation>
        <location evidence="2">Mitochondrion inner membrane</location>
        <topology evidence="2">Single-pass membrane protein</topology>
        <orientation evidence="2">Intermembrane side</orientation>
    </subcellularLocation>
</comment>
<keyword evidence="5 7" id="KW-0472">Membrane</keyword>